<evidence type="ECO:0000313" key="3">
    <source>
        <dbReference type="EMBL" id="AEO63488.1"/>
    </source>
</evidence>
<dbReference type="GeneID" id="11516749"/>
<dbReference type="KEGG" id="ttt:THITE_2108836"/>
<dbReference type="AlphaFoldDB" id="G2QSK6"/>
<keyword evidence="2" id="KW-0812">Transmembrane</keyword>
<accession>G2QSK6</accession>
<feature type="region of interest" description="Disordered" evidence="1">
    <location>
        <begin position="34"/>
        <end position="60"/>
    </location>
</feature>
<dbReference type="HOGENOM" id="CLU_2943443_0_0_1"/>
<feature type="compositionally biased region" description="Polar residues" evidence="1">
    <location>
        <begin position="35"/>
        <end position="46"/>
    </location>
</feature>
<dbReference type="RefSeq" id="XP_003649824.1">
    <property type="nucleotide sequence ID" value="XM_003649776.1"/>
</dbReference>
<protein>
    <submittedName>
        <fullName evidence="3">Uncharacterized protein</fullName>
    </submittedName>
</protein>
<feature type="compositionally biased region" description="Basic and acidic residues" evidence="1">
    <location>
        <begin position="51"/>
        <end position="60"/>
    </location>
</feature>
<gene>
    <name evidence="3" type="ORF">THITE_2108836</name>
</gene>
<evidence type="ECO:0000256" key="1">
    <source>
        <dbReference type="SAM" id="MobiDB-lite"/>
    </source>
</evidence>
<keyword evidence="2" id="KW-1133">Transmembrane helix</keyword>
<dbReference type="Proteomes" id="UP000008181">
    <property type="component" value="Chromosome 1"/>
</dbReference>
<reference evidence="3 4" key="1">
    <citation type="journal article" date="2011" name="Nat. Biotechnol.">
        <title>Comparative genomic analysis of the thermophilic biomass-degrading fungi Myceliophthora thermophila and Thielavia terrestris.</title>
        <authorList>
            <person name="Berka R.M."/>
            <person name="Grigoriev I.V."/>
            <person name="Otillar R."/>
            <person name="Salamov A."/>
            <person name="Grimwood J."/>
            <person name="Reid I."/>
            <person name="Ishmael N."/>
            <person name="John T."/>
            <person name="Darmond C."/>
            <person name="Moisan M.-C."/>
            <person name="Henrissat B."/>
            <person name="Coutinho P.M."/>
            <person name="Lombard V."/>
            <person name="Natvig D.O."/>
            <person name="Lindquist E."/>
            <person name="Schmutz J."/>
            <person name="Lucas S."/>
            <person name="Harris P."/>
            <person name="Powlowski J."/>
            <person name="Bellemare A."/>
            <person name="Taylor D."/>
            <person name="Butler G."/>
            <person name="de Vries R.P."/>
            <person name="Allijn I.E."/>
            <person name="van den Brink J."/>
            <person name="Ushinsky S."/>
            <person name="Storms R."/>
            <person name="Powell A.J."/>
            <person name="Paulsen I.T."/>
            <person name="Elbourne L.D.H."/>
            <person name="Baker S.E."/>
            <person name="Magnuson J."/>
            <person name="LaBoissiere S."/>
            <person name="Clutterbuck A.J."/>
            <person name="Martinez D."/>
            <person name="Wogulis M."/>
            <person name="de Leon A.L."/>
            <person name="Rey M.W."/>
            <person name="Tsang A."/>
        </authorList>
    </citation>
    <scope>NUCLEOTIDE SEQUENCE [LARGE SCALE GENOMIC DNA]</scope>
    <source>
        <strain evidence="4">ATCC 38088 / NRRL 8126</strain>
    </source>
</reference>
<keyword evidence="4" id="KW-1185">Reference proteome</keyword>
<dbReference type="EMBL" id="CP003009">
    <property type="protein sequence ID" value="AEO63488.1"/>
    <property type="molecule type" value="Genomic_DNA"/>
</dbReference>
<evidence type="ECO:0000256" key="2">
    <source>
        <dbReference type="SAM" id="Phobius"/>
    </source>
</evidence>
<keyword evidence="2" id="KW-0472">Membrane</keyword>
<organism evidence="3 4">
    <name type="scientific">Thermothielavioides terrestris (strain ATCC 38088 / NRRL 8126)</name>
    <name type="common">Thielavia terrestris</name>
    <dbReference type="NCBI Taxonomy" id="578455"/>
    <lineage>
        <taxon>Eukaryota</taxon>
        <taxon>Fungi</taxon>
        <taxon>Dikarya</taxon>
        <taxon>Ascomycota</taxon>
        <taxon>Pezizomycotina</taxon>
        <taxon>Sordariomycetes</taxon>
        <taxon>Sordariomycetidae</taxon>
        <taxon>Sordariales</taxon>
        <taxon>Chaetomiaceae</taxon>
        <taxon>Thermothielavioides</taxon>
        <taxon>Thermothielavioides terrestris</taxon>
    </lineage>
</organism>
<evidence type="ECO:0000313" key="4">
    <source>
        <dbReference type="Proteomes" id="UP000008181"/>
    </source>
</evidence>
<proteinExistence type="predicted"/>
<name>G2QSK6_THETT</name>
<feature type="transmembrane region" description="Helical" evidence="2">
    <location>
        <begin position="6"/>
        <end position="26"/>
    </location>
</feature>
<sequence>MVCTHLSLSLFCACGWLVVVVVLCLCRTARRCPNQDVSDSATNAMSTLVPGDRDPVFPSQ</sequence>